<dbReference type="RefSeq" id="WP_255905328.1">
    <property type="nucleotide sequence ID" value="NZ_JAFMZO010000005.1"/>
</dbReference>
<sequence length="413" mass="44736">MKKILLVAMAFAITFTACKKKSSGDPDEVVEVPIVNPPTDLPYSTLAPEQHKQNLEAAGIDFVEKINTLPDEKFVDVLTFLADLSPSVSSTSSVSSVLSIGKAASKKDIKGIFKATTSAATTENKISEVYGIYTWNKDTEEWDEAPSTSKLELRFPSSSLSATNDATLTFSYVASSVKATLDGETGELPASATASLKIAGTTSDLLKMTSAYEYKADGTPTKATVDITLGSFALHTSVNNTTKNLDSQFSLKKGTEVLLSLTTAAVGNMTVTNGNTVENFGDFLKNANATFEIMNIKLVGVVDVKAIDDAINVNLSDSLENVNEAQALNTHAKFVAMNKNDNTVIAKVVFVPISDPYCYSYYNGTNWVNECYNDYTLDPQLVFKDGSKQTFEFFTEQGFTQLIDEMDAFGEKF</sequence>
<dbReference type="Proteomes" id="UP001597387">
    <property type="component" value="Unassembled WGS sequence"/>
</dbReference>
<gene>
    <name evidence="1" type="ORF">ACFSJU_01275</name>
</gene>
<evidence type="ECO:0000313" key="2">
    <source>
        <dbReference type="Proteomes" id="UP001597387"/>
    </source>
</evidence>
<accession>A0ABW4ZH48</accession>
<protein>
    <recommendedName>
        <fullName evidence="3">Lipoprotein</fullName>
    </recommendedName>
</protein>
<keyword evidence="2" id="KW-1185">Reference proteome</keyword>
<organism evidence="1 2">
    <name type="scientific">Paradesertivirga mongoliensis</name>
    <dbReference type="NCBI Taxonomy" id="2100740"/>
    <lineage>
        <taxon>Bacteria</taxon>
        <taxon>Pseudomonadati</taxon>
        <taxon>Bacteroidota</taxon>
        <taxon>Sphingobacteriia</taxon>
        <taxon>Sphingobacteriales</taxon>
        <taxon>Sphingobacteriaceae</taxon>
        <taxon>Paradesertivirga</taxon>
    </lineage>
</organism>
<reference evidence="2" key="1">
    <citation type="journal article" date="2019" name="Int. J. Syst. Evol. Microbiol.">
        <title>The Global Catalogue of Microorganisms (GCM) 10K type strain sequencing project: providing services to taxonomists for standard genome sequencing and annotation.</title>
        <authorList>
            <consortium name="The Broad Institute Genomics Platform"/>
            <consortium name="The Broad Institute Genome Sequencing Center for Infectious Disease"/>
            <person name="Wu L."/>
            <person name="Ma J."/>
        </authorList>
    </citation>
    <scope>NUCLEOTIDE SEQUENCE [LARGE SCALE GENOMIC DNA]</scope>
    <source>
        <strain evidence="2">KCTC 42217</strain>
    </source>
</reference>
<dbReference type="PROSITE" id="PS51257">
    <property type="entry name" value="PROKAR_LIPOPROTEIN"/>
    <property type="match status" value="1"/>
</dbReference>
<evidence type="ECO:0000313" key="1">
    <source>
        <dbReference type="EMBL" id="MFD2161005.1"/>
    </source>
</evidence>
<evidence type="ECO:0008006" key="3">
    <source>
        <dbReference type="Google" id="ProtNLM"/>
    </source>
</evidence>
<dbReference type="EMBL" id="JBHUHZ010000001">
    <property type="protein sequence ID" value="MFD2161005.1"/>
    <property type="molecule type" value="Genomic_DNA"/>
</dbReference>
<name>A0ABW4ZH48_9SPHI</name>
<proteinExistence type="predicted"/>
<comment type="caution">
    <text evidence="1">The sequence shown here is derived from an EMBL/GenBank/DDBJ whole genome shotgun (WGS) entry which is preliminary data.</text>
</comment>